<dbReference type="STRING" id="126957.T1JB97"/>
<name>T1JB97_STRMM</name>
<dbReference type="InterPro" id="IPR050173">
    <property type="entry name" value="ABC_transporter_C-like"/>
</dbReference>
<dbReference type="FunFam" id="1.20.1560.10:FF:000001">
    <property type="entry name" value="ATP-binding cassette subfamily C member 1"/>
    <property type="match status" value="1"/>
</dbReference>
<dbReference type="SMART" id="SM00382">
    <property type="entry name" value="AAA"/>
    <property type="match status" value="2"/>
</dbReference>
<dbReference type="eggNOG" id="KOG0054">
    <property type="taxonomic scope" value="Eukaryota"/>
</dbReference>
<protein>
    <recommendedName>
        <fullName evidence="11">ABC-type glutathione-S-conjugate transporter</fullName>
        <ecNumber evidence="11">7.6.2.3</ecNumber>
    </recommendedName>
</protein>
<sequence length="1584" mass="178530">MVEITNTMDVFCNSPFWDVELIWKSETPDFTACFHKTALVWLPCIFLWIALPLEVYFIRTTSPRIIPWSTPNYMKIIAAAFLVAFTFLDLLCHIIILATLAAVEIYSSTIKFITMIAVLSLIIAERKRGMNTTGILYIFWLLQFACNLITYRSLVSSRLGRDRLKALASHHIGTRFDSGLRLPSQNAVPHASYTMFMICFPLVMIELVYSSLTEKNDFDDQKNKRTVKRKTVIQIVPCPEGNASFFSRMVFSWVNGLIIKGYKRPLLITDLWALEKENTSSHISARFGDKWDKERARKGKDSSLARSIFRAFGWEFFIAAVLKLISDMLVFANPIMLKKMIEFVTSDEPTWHGYYYAGVMFTLSMVQSIFLSQHNHRSQYFGTRVKTALMLIVYSKCIDLKALRITTAVKKNMPLGEIVNLMAVDSQNIVDMLTELAFYWSGPLQIFGAIYMLWRMLGVAAFAGVVVMLVVIPINTAIASVIKSLQVKMMKNRDKRLKTMNEVLSGIKVLKLYAWEMSFYRFVQQIRGAELKDIKKIAFVKATVLFLFQVTPILVSVATLGTYVMIKSSHVLDATKVFVSLSLLALLRAPLNSLPTLITMIIQSSVSFHRVEAFMNADEIDPKGVDHVNMDGIVVYIKDGTFAWGPDEPQVISDIELQVKSGELVLIVGPVGSGKSTLLISILGETKKINGLGTVSYVSQQAWIKNTTLRKNILFGKKLNIPFYDEVIHSCALGPDLELLPGRDYTEIGEKGVNLSGGQKQRVSLARAVYSDADIVLLDDPLSSVDSHVGKHIIDHIIGPNGMLRRKTRILATHNLACLPYADQIIVLNHGRISETGTFKDLVRSKGAFSDYLKMYLKTKNVLDELESHNLKEEEDIIGEIKDTELKRSKDSVQSDTIEGTKGSTGSIRKSETTEEFLSKKECLACASAGQIVKRSSKMDLSQKMPISSSSPLLRRPHSPYVRKILSQSELESRSKLITEEMPETGVISWDVYTYYVKSMGLGLGLAVILFCFFSEACILGANIWLTKWSSDPPLPNGTQNIELRNYRLKTYAFLGLGQTLFMLCGAILVTWGTLRASRILHEQMLFSVLHSPMEFFDQTPMGRLMNRFSKDMEVADETVPRPIRPLITHIMHVVATVYIITNNTRAFGLLVPPLSILYYLIQKVYLCTSRQLKRLEAISRSPIFAQFSETVTGLSTIRAYKKEKEFIKQTEEAIDTNQILTYPRIAVKRWLALRLDFIGQIVVFSSGAFAAYNRENVPPGIVGLTISYAVQVTHLLSVLVRMAGDLENSIVSVERIKEYTHTPQEKPWEIIETKPKENWPEVGHVKFIDFSLRYRQDLEYSLINININIKGGEKIGLVGRTGSGKSSLTLALFRIIEGSSGRIIIDDLDISTLGLHDLRSKLTIIPQEPMLFSGTLRLNLDPLQQHSDSEIMEVLRHANLMEFIAVWDKGVEFVITEGGENLSIGQRQLVCLARALLRKSKILVLDEATAAVDLETDDHIQKTIKSEFRNCTVITIAHRLNTIMDSNRVIVLVGGQVVEFDTPEKLLAIKSVFRDMAQDAGLYNPDSDQDQDQYLRANEYAVK</sequence>
<dbReference type="EC" id="7.6.2.3" evidence="11"/>
<evidence type="ECO:0000256" key="1">
    <source>
        <dbReference type="ARBA" id="ARBA00004128"/>
    </source>
</evidence>
<feature type="transmembrane region" description="Helical" evidence="13">
    <location>
        <begin position="544"/>
        <end position="566"/>
    </location>
</feature>
<evidence type="ECO:0000256" key="3">
    <source>
        <dbReference type="ARBA" id="ARBA00022448"/>
    </source>
</evidence>
<keyword evidence="8" id="KW-0067">ATP-binding</keyword>
<dbReference type="InterPro" id="IPR027417">
    <property type="entry name" value="P-loop_NTPase"/>
</dbReference>
<dbReference type="InterPro" id="IPR003439">
    <property type="entry name" value="ABC_transporter-like_ATP-bd"/>
</dbReference>
<dbReference type="EMBL" id="JH432010">
    <property type="status" value="NOT_ANNOTATED_CDS"/>
    <property type="molecule type" value="Genomic_DNA"/>
</dbReference>
<dbReference type="CDD" id="cd18603">
    <property type="entry name" value="ABC_6TM_MRP1_2_3_6_D2_like"/>
    <property type="match status" value="1"/>
</dbReference>
<evidence type="ECO:0000256" key="4">
    <source>
        <dbReference type="ARBA" id="ARBA00022554"/>
    </source>
</evidence>
<feature type="transmembrane region" description="Helical" evidence="13">
    <location>
        <begin position="190"/>
        <end position="209"/>
    </location>
</feature>
<keyword evidence="3" id="KW-0813">Transport</keyword>
<dbReference type="PANTHER" id="PTHR24223:SF443">
    <property type="entry name" value="MULTIDRUG-RESISTANCE LIKE PROTEIN 1, ISOFORM I"/>
    <property type="match status" value="1"/>
</dbReference>
<dbReference type="PANTHER" id="PTHR24223">
    <property type="entry name" value="ATP-BINDING CASSETTE SUB-FAMILY C"/>
    <property type="match status" value="1"/>
</dbReference>
<feature type="transmembrane region" description="Helical" evidence="13">
    <location>
        <begin position="353"/>
        <end position="371"/>
    </location>
</feature>
<dbReference type="GO" id="GO:0016887">
    <property type="term" value="F:ATP hydrolysis activity"/>
    <property type="evidence" value="ECO:0007669"/>
    <property type="project" value="InterPro"/>
</dbReference>
<dbReference type="FunFam" id="3.40.50.300:FF:000074">
    <property type="entry name" value="Multidrug resistance-associated protein 5 isoform 1"/>
    <property type="match status" value="1"/>
</dbReference>
<evidence type="ECO:0000256" key="5">
    <source>
        <dbReference type="ARBA" id="ARBA00022692"/>
    </source>
</evidence>
<keyword evidence="17" id="KW-1185">Reference proteome</keyword>
<dbReference type="OMA" id="HINTDCE"/>
<feature type="domain" description="ABC transporter" evidence="14">
    <location>
        <begin position="1326"/>
        <end position="1560"/>
    </location>
</feature>
<dbReference type="InterPro" id="IPR056227">
    <property type="entry name" value="TMD0_ABC"/>
</dbReference>
<dbReference type="Gene3D" id="1.20.1560.10">
    <property type="entry name" value="ABC transporter type 1, transmembrane domain"/>
    <property type="match status" value="2"/>
</dbReference>
<organism evidence="16 17">
    <name type="scientific">Strigamia maritima</name>
    <name type="common">European centipede</name>
    <name type="synonym">Geophilus maritimus</name>
    <dbReference type="NCBI Taxonomy" id="126957"/>
    <lineage>
        <taxon>Eukaryota</taxon>
        <taxon>Metazoa</taxon>
        <taxon>Ecdysozoa</taxon>
        <taxon>Arthropoda</taxon>
        <taxon>Myriapoda</taxon>
        <taxon>Chilopoda</taxon>
        <taxon>Pleurostigmophora</taxon>
        <taxon>Geophilomorpha</taxon>
        <taxon>Linotaeniidae</taxon>
        <taxon>Strigamia</taxon>
    </lineage>
</organism>
<dbReference type="Proteomes" id="UP000014500">
    <property type="component" value="Unassembled WGS sequence"/>
</dbReference>
<evidence type="ECO:0000256" key="7">
    <source>
        <dbReference type="ARBA" id="ARBA00022741"/>
    </source>
</evidence>
<feature type="domain" description="ABC transmembrane type-1" evidence="15">
    <location>
        <begin position="317"/>
        <end position="603"/>
    </location>
</feature>
<dbReference type="CDD" id="cd03244">
    <property type="entry name" value="ABCC_MRP_domain2"/>
    <property type="match status" value="1"/>
</dbReference>
<feature type="domain" description="ABC transporter" evidence="14">
    <location>
        <begin position="635"/>
        <end position="855"/>
    </location>
</feature>
<dbReference type="CDD" id="cd03250">
    <property type="entry name" value="ABCC_MRP_domain1"/>
    <property type="match status" value="1"/>
</dbReference>
<dbReference type="CDD" id="cd18595">
    <property type="entry name" value="ABC_6TM_MRP1_2_3_6_D1_like"/>
    <property type="match status" value="1"/>
</dbReference>
<keyword evidence="7" id="KW-0547">Nucleotide-binding</keyword>
<comment type="similarity">
    <text evidence="2">Belongs to the ABC transporter superfamily. ABCC family. Conjugate transporter (TC 3.A.1.208) subfamily.</text>
</comment>
<dbReference type="PROSITE" id="PS50893">
    <property type="entry name" value="ABC_TRANSPORTER_2"/>
    <property type="match status" value="2"/>
</dbReference>
<feature type="transmembrane region" description="Helical" evidence="13">
    <location>
        <begin position="1052"/>
        <end position="1075"/>
    </location>
</feature>
<dbReference type="Pfam" id="PF24357">
    <property type="entry name" value="TMD0_ABC"/>
    <property type="match status" value="1"/>
</dbReference>
<dbReference type="InterPro" id="IPR017871">
    <property type="entry name" value="ABC_transporter-like_CS"/>
</dbReference>
<dbReference type="GO" id="GO:0000323">
    <property type="term" value="C:lytic vacuole"/>
    <property type="evidence" value="ECO:0007669"/>
    <property type="project" value="UniProtKB-ARBA"/>
</dbReference>
<comment type="catalytic activity">
    <reaction evidence="12">
        <text>leukotriene C4(in) + ATP + H2O = leukotriene C4(out) + ADP + phosphate + H(+)</text>
        <dbReference type="Rhea" id="RHEA:38963"/>
        <dbReference type="ChEBI" id="CHEBI:15377"/>
        <dbReference type="ChEBI" id="CHEBI:15378"/>
        <dbReference type="ChEBI" id="CHEBI:30616"/>
        <dbReference type="ChEBI" id="CHEBI:43474"/>
        <dbReference type="ChEBI" id="CHEBI:57973"/>
        <dbReference type="ChEBI" id="CHEBI:456216"/>
    </reaction>
    <physiologicalReaction direction="left-to-right" evidence="12">
        <dbReference type="Rhea" id="RHEA:38964"/>
    </physiologicalReaction>
</comment>
<dbReference type="GO" id="GO:0005524">
    <property type="term" value="F:ATP binding"/>
    <property type="evidence" value="ECO:0007669"/>
    <property type="project" value="UniProtKB-KW"/>
</dbReference>
<dbReference type="FunFam" id="3.40.50.300:FF:000997">
    <property type="entry name" value="Multidrug resistance-associated protein 1"/>
    <property type="match status" value="1"/>
</dbReference>
<evidence type="ECO:0000256" key="2">
    <source>
        <dbReference type="ARBA" id="ARBA00009726"/>
    </source>
</evidence>
<dbReference type="SUPFAM" id="SSF52540">
    <property type="entry name" value="P-loop containing nucleoside triphosphate hydrolases"/>
    <property type="match status" value="2"/>
</dbReference>
<keyword evidence="10 13" id="KW-0472">Membrane</keyword>
<accession>T1JB97</accession>
<evidence type="ECO:0000256" key="8">
    <source>
        <dbReference type="ARBA" id="ARBA00022840"/>
    </source>
</evidence>
<evidence type="ECO:0000256" key="13">
    <source>
        <dbReference type="SAM" id="Phobius"/>
    </source>
</evidence>
<comment type="subcellular location">
    <subcellularLocation>
        <location evidence="1">Vacuole membrane</location>
        <topology evidence="1">Multi-pass membrane protein</topology>
    </subcellularLocation>
</comment>
<keyword evidence="4" id="KW-0926">Vacuole</keyword>
<keyword evidence="6" id="KW-0677">Repeat</keyword>
<dbReference type="GO" id="GO:0015431">
    <property type="term" value="F:ABC-type glutathione S-conjugate transporter activity"/>
    <property type="evidence" value="ECO:0007669"/>
    <property type="project" value="UniProtKB-EC"/>
</dbReference>
<dbReference type="FunFam" id="1.20.1560.10:FF:000020">
    <property type="entry name" value="ABC metal ion transporter"/>
    <property type="match status" value="1"/>
</dbReference>
<dbReference type="PhylomeDB" id="T1JB97"/>
<reference evidence="16" key="2">
    <citation type="submission" date="2015-02" db="UniProtKB">
        <authorList>
            <consortium name="EnsemblMetazoa"/>
        </authorList>
    </citation>
    <scope>IDENTIFICATION</scope>
</reference>
<dbReference type="InterPro" id="IPR011527">
    <property type="entry name" value="ABC1_TM_dom"/>
</dbReference>
<feature type="transmembrane region" description="Helical" evidence="13">
    <location>
        <begin position="77"/>
        <end position="99"/>
    </location>
</feature>
<dbReference type="Pfam" id="PF00005">
    <property type="entry name" value="ABC_tran"/>
    <property type="match status" value="2"/>
</dbReference>
<evidence type="ECO:0000256" key="10">
    <source>
        <dbReference type="ARBA" id="ARBA00023136"/>
    </source>
</evidence>
<feature type="domain" description="ABC transmembrane type-1" evidence="15">
    <location>
        <begin position="1007"/>
        <end position="1289"/>
    </location>
</feature>
<evidence type="ECO:0000256" key="12">
    <source>
        <dbReference type="ARBA" id="ARBA00047523"/>
    </source>
</evidence>
<feature type="transmembrane region" description="Helical" evidence="13">
    <location>
        <begin position="460"/>
        <end position="482"/>
    </location>
</feature>
<dbReference type="InterPro" id="IPR036640">
    <property type="entry name" value="ABC1_TM_sf"/>
</dbReference>
<feature type="transmembrane region" description="Helical" evidence="13">
    <location>
        <begin position="436"/>
        <end position="454"/>
    </location>
</feature>
<dbReference type="PROSITE" id="PS50929">
    <property type="entry name" value="ABC_TM1F"/>
    <property type="match status" value="2"/>
</dbReference>
<dbReference type="PROSITE" id="PS00211">
    <property type="entry name" value="ABC_TRANSPORTER_1"/>
    <property type="match status" value="1"/>
</dbReference>
<feature type="transmembrane region" description="Helical" evidence="13">
    <location>
        <begin position="105"/>
        <end position="123"/>
    </location>
</feature>
<dbReference type="HOGENOM" id="CLU_000604_27_3_1"/>
<evidence type="ECO:0000313" key="17">
    <source>
        <dbReference type="Proteomes" id="UP000014500"/>
    </source>
</evidence>
<feature type="transmembrane region" description="Helical" evidence="13">
    <location>
        <begin position="38"/>
        <end position="57"/>
    </location>
</feature>
<feature type="transmembrane region" description="Helical" evidence="13">
    <location>
        <begin position="312"/>
        <end position="333"/>
    </location>
</feature>
<evidence type="ECO:0000256" key="6">
    <source>
        <dbReference type="ARBA" id="ARBA00022737"/>
    </source>
</evidence>
<keyword evidence="5 13" id="KW-0812">Transmembrane</keyword>
<dbReference type="InterPro" id="IPR003593">
    <property type="entry name" value="AAA+_ATPase"/>
</dbReference>
<evidence type="ECO:0000256" key="9">
    <source>
        <dbReference type="ARBA" id="ARBA00022989"/>
    </source>
</evidence>
<reference evidence="17" key="1">
    <citation type="submission" date="2011-05" db="EMBL/GenBank/DDBJ databases">
        <authorList>
            <person name="Richards S.R."/>
            <person name="Qu J."/>
            <person name="Jiang H."/>
            <person name="Jhangiani S.N."/>
            <person name="Agravi P."/>
            <person name="Goodspeed R."/>
            <person name="Gross S."/>
            <person name="Mandapat C."/>
            <person name="Jackson L."/>
            <person name="Mathew T."/>
            <person name="Pu L."/>
            <person name="Thornton R."/>
            <person name="Saada N."/>
            <person name="Wilczek-Boney K.B."/>
            <person name="Lee S."/>
            <person name="Kovar C."/>
            <person name="Wu Y."/>
            <person name="Scherer S.E."/>
            <person name="Worley K.C."/>
            <person name="Muzny D.M."/>
            <person name="Gibbs R."/>
        </authorList>
    </citation>
    <scope>NUCLEOTIDE SEQUENCE</scope>
    <source>
        <strain evidence="17">Brora</strain>
    </source>
</reference>
<feature type="transmembrane region" description="Helical" evidence="13">
    <location>
        <begin position="1002"/>
        <end position="1026"/>
    </location>
</feature>
<dbReference type="Pfam" id="PF00664">
    <property type="entry name" value="ABC_membrane"/>
    <property type="match status" value="2"/>
</dbReference>
<dbReference type="EnsemblMetazoa" id="SMAR011036-RA">
    <property type="protein sequence ID" value="SMAR011036-PA"/>
    <property type="gene ID" value="SMAR011036"/>
</dbReference>
<evidence type="ECO:0000313" key="16">
    <source>
        <dbReference type="EnsemblMetazoa" id="SMAR011036-PA"/>
    </source>
</evidence>
<keyword evidence="9 13" id="KW-1133">Transmembrane helix</keyword>
<evidence type="ECO:0000259" key="14">
    <source>
        <dbReference type="PROSITE" id="PS50893"/>
    </source>
</evidence>
<dbReference type="GO" id="GO:0005774">
    <property type="term" value="C:vacuolar membrane"/>
    <property type="evidence" value="ECO:0007669"/>
    <property type="project" value="UniProtKB-SubCell"/>
</dbReference>
<proteinExistence type="inferred from homology"/>
<feature type="transmembrane region" description="Helical" evidence="13">
    <location>
        <begin position="135"/>
        <end position="154"/>
    </location>
</feature>
<dbReference type="Gene3D" id="3.40.50.300">
    <property type="entry name" value="P-loop containing nucleotide triphosphate hydrolases"/>
    <property type="match status" value="2"/>
</dbReference>
<evidence type="ECO:0000256" key="11">
    <source>
        <dbReference type="ARBA" id="ARBA00024220"/>
    </source>
</evidence>
<dbReference type="SUPFAM" id="SSF90123">
    <property type="entry name" value="ABC transporter transmembrane region"/>
    <property type="match status" value="2"/>
</dbReference>
<evidence type="ECO:0000259" key="15">
    <source>
        <dbReference type="PROSITE" id="PS50929"/>
    </source>
</evidence>